<dbReference type="Gene3D" id="1.20.1290.10">
    <property type="entry name" value="AhpD-like"/>
    <property type="match status" value="1"/>
</dbReference>
<keyword evidence="5" id="KW-0560">Oxidoreductase</keyword>
<keyword evidence="6" id="KW-0408">Iron</keyword>
<dbReference type="SUPFAM" id="SSF49482">
    <property type="entry name" value="Aromatic compound dioxygenase"/>
    <property type="match status" value="1"/>
</dbReference>
<dbReference type="InterPro" id="IPR015889">
    <property type="entry name" value="Intradiol_dOase_core"/>
</dbReference>
<dbReference type="InterPro" id="IPR029032">
    <property type="entry name" value="AhpD-like"/>
</dbReference>
<dbReference type="InterPro" id="IPR003779">
    <property type="entry name" value="CMD-like"/>
</dbReference>
<dbReference type="Pfam" id="PF04444">
    <property type="entry name" value="Dioxygenase_N"/>
    <property type="match status" value="1"/>
</dbReference>
<feature type="region of interest" description="Disordered" evidence="7">
    <location>
        <begin position="1"/>
        <end position="26"/>
    </location>
</feature>
<keyword evidence="12" id="KW-1185">Reference proteome</keyword>
<evidence type="ECO:0000256" key="6">
    <source>
        <dbReference type="ARBA" id="ARBA00023004"/>
    </source>
</evidence>
<evidence type="ECO:0000256" key="1">
    <source>
        <dbReference type="ARBA" id="ARBA00001965"/>
    </source>
</evidence>
<dbReference type="InterPro" id="IPR000627">
    <property type="entry name" value="Intradiol_dOase_C"/>
</dbReference>
<evidence type="ECO:0000256" key="3">
    <source>
        <dbReference type="ARBA" id="ARBA00022723"/>
    </source>
</evidence>
<feature type="domain" description="Carboxymuconolactone decarboxylase-like" evidence="9">
    <location>
        <begin position="391"/>
        <end position="450"/>
    </location>
</feature>
<evidence type="ECO:0000256" key="4">
    <source>
        <dbReference type="ARBA" id="ARBA00022964"/>
    </source>
</evidence>
<comment type="cofactor">
    <cofactor evidence="1">
        <name>Fe(3+)</name>
        <dbReference type="ChEBI" id="CHEBI:29034"/>
    </cofactor>
</comment>
<dbReference type="Pfam" id="PF02627">
    <property type="entry name" value="CMD"/>
    <property type="match status" value="1"/>
</dbReference>
<reference evidence="11 12" key="1">
    <citation type="submission" date="2023-08" db="EMBL/GenBank/DDBJ databases">
        <title>Black Yeasts Isolated from many extreme environments.</title>
        <authorList>
            <person name="Coleine C."/>
            <person name="Stajich J.E."/>
            <person name="Selbmann L."/>
        </authorList>
    </citation>
    <scope>NUCLEOTIDE SEQUENCE [LARGE SCALE GENOMIC DNA]</scope>
    <source>
        <strain evidence="11 12">CCFEE 6328</strain>
    </source>
</reference>
<dbReference type="SUPFAM" id="SSF69118">
    <property type="entry name" value="AhpD-like"/>
    <property type="match status" value="1"/>
</dbReference>
<feature type="domain" description="Intradiol ring-cleavage dioxygenases" evidence="8">
    <location>
        <begin position="137"/>
        <end position="312"/>
    </location>
</feature>
<evidence type="ECO:0000313" key="11">
    <source>
        <dbReference type="EMBL" id="KAK5049221.1"/>
    </source>
</evidence>
<dbReference type="PANTHER" id="PTHR33711:SF5">
    <property type="entry name" value="INTRADIOL RING-CLEAVAGE DIOXYGENASE PRCA"/>
    <property type="match status" value="1"/>
</dbReference>
<evidence type="ECO:0008006" key="13">
    <source>
        <dbReference type="Google" id="ProtNLM"/>
    </source>
</evidence>
<dbReference type="Proteomes" id="UP001345691">
    <property type="component" value="Unassembled WGS sequence"/>
</dbReference>
<dbReference type="PANTHER" id="PTHR33711">
    <property type="entry name" value="DIOXYGENASE, PUTATIVE (AFU_ORTHOLOGUE AFUA_2G02910)-RELATED"/>
    <property type="match status" value="1"/>
</dbReference>
<evidence type="ECO:0000259" key="8">
    <source>
        <dbReference type="Pfam" id="PF00775"/>
    </source>
</evidence>
<evidence type="ECO:0000313" key="12">
    <source>
        <dbReference type="Proteomes" id="UP001345691"/>
    </source>
</evidence>
<dbReference type="Pfam" id="PF00775">
    <property type="entry name" value="Dioxygenase_C"/>
    <property type="match status" value="1"/>
</dbReference>
<organism evidence="11 12">
    <name type="scientific">Exophiala sideris</name>
    <dbReference type="NCBI Taxonomy" id="1016849"/>
    <lineage>
        <taxon>Eukaryota</taxon>
        <taxon>Fungi</taxon>
        <taxon>Dikarya</taxon>
        <taxon>Ascomycota</taxon>
        <taxon>Pezizomycotina</taxon>
        <taxon>Eurotiomycetes</taxon>
        <taxon>Chaetothyriomycetidae</taxon>
        <taxon>Chaetothyriales</taxon>
        <taxon>Herpotrichiellaceae</taxon>
        <taxon>Exophiala</taxon>
    </lineage>
</organism>
<evidence type="ECO:0000256" key="7">
    <source>
        <dbReference type="SAM" id="MobiDB-lite"/>
    </source>
</evidence>
<evidence type="ECO:0000256" key="5">
    <source>
        <dbReference type="ARBA" id="ARBA00023002"/>
    </source>
</evidence>
<evidence type="ECO:0000259" key="9">
    <source>
        <dbReference type="Pfam" id="PF02627"/>
    </source>
</evidence>
<dbReference type="Gene3D" id="2.60.130.10">
    <property type="entry name" value="Aromatic compound dioxygenase"/>
    <property type="match status" value="1"/>
</dbReference>
<evidence type="ECO:0000259" key="10">
    <source>
        <dbReference type="Pfam" id="PF04444"/>
    </source>
</evidence>
<keyword evidence="4" id="KW-0223">Dioxygenase</keyword>
<comment type="similarity">
    <text evidence="2">Belongs to the intradiol ring-cleavage dioxygenase family.</text>
</comment>
<dbReference type="EMBL" id="JAVRRF010000046">
    <property type="protein sequence ID" value="KAK5049221.1"/>
    <property type="molecule type" value="Genomic_DNA"/>
</dbReference>
<evidence type="ECO:0000256" key="2">
    <source>
        <dbReference type="ARBA" id="ARBA00007825"/>
    </source>
</evidence>
<sequence>MSLHAMNVTDANGTTANGQGKTNGTTNGAANADFKYDSHFTDSVIESMGPATPDRARFLLSKLIRHVHDFIRETELTPEEWMKGVQFTNAIGQISDSKRNEGQRICDVLGIESLVDEVANKIMLDSDDTPTSSTILGPFWSPHAPFRELGDSIVQDPYPGGKLTLMHGTVKNSKSGEPIPNAVVDIWQASANGKYDFQDDDQSVNNLRGKFRTNDKGEYHYYCYHPTAYSLPTDGPAGVLLRLMDKHPMRPAHIHLMVSADGYKSVTTQLYPRDDQYVTSDSVCAVKDDLLLDFKPAKDSKAELDLEYNVTLSKLKPGQKAGWCLIPFVYFLCFHSSSPHSTTPHKMRLPYAPSEPPADAPSSVADTYARIAARRRPRPLIPLDLTLLHSPPVASGYNAFVAALRTETIVPQSLLELAISRVAILTDAVYEWNIHAALALKAGLSPEALDVAKRTSKGAVQHTKEGLSEKEAAVLRYTDEVTVDVKVKDDTFEELRTHFTDREVLELTTVIAGYNAVSRILVPLDVGENNDKSMKSVQQLVDDLKT</sequence>
<feature type="domain" description="Catechol dioxygenase N-terminal" evidence="10">
    <location>
        <begin position="54"/>
        <end position="121"/>
    </location>
</feature>
<dbReference type="InterPro" id="IPR050770">
    <property type="entry name" value="Intradiol_RC_Dioxygenase"/>
</dbReference>
<name>A0ABR0IV72_9EURO</name>
<comment type="caution">
    <text evidence="11">The sequence shown here is derived from an EMBL/GenBank/DDBJ whole genome shotgun (WGS) entry which is preliminary data.</text>
</comment>
<dbReference type="InterPro" id="IPR007535">
    <property type="entry name" value="Catechol_dOase_N"/>
</dbReference>
<keyword evidence="3" id="KW-0479">Metal-binding</keyword>
<accession>A0ABR0IV72</accession>
<protein>
    <recommendedName>
        <fullName evidence="13">Intradiol ring-cleavage dioxygenases domain-containing protein</fullName>
    </recommendedName>
</protein>
<proteinExistence type="inferred from homology"/>
<feature type="compositionally biased region" description="Low complexity" evidence="7">
    <location>
        <begin position="11"/>
        <end position="26"/>
    </location>
</feature>
<gene>
    <name evidence="11" type="ORF">LTR69_011096</name>
</gene>